<comment type="subcellular location">
    <subcellularLocation>
        <location evidence="1">Cell inner membrane</location>
        <topology evidence="1">Multi-pass membrane protein</topology>
    </subcellularLocation>
</comment>
<evidence type="ECO:0000256" key="7">
    <source>
        <dbReference type="SAM" id="Phobius"/>
    </source>
</evidence>
<protein>
    <submittedName>
        <fullName evidence="9">TRAP transporter large permease</fullName>
    </submittedName>
</protein>
<evidence type="ECO:0000313" key="10">
    <source>
        <dbReference type="Proteomes" id="UP001501480"/>
    </source>
</evidence>
<sequence length="437" mass="44652">MSEVLVITVVVAGFALLLLAGHYIHSVLLLAGVGGLVLLDGAAILTGLLGPQPFARTASYTLTTIPLFVLMAQFILQADIVKDLFYVVNKISRGSRGLLGSLTLLAGSMLGAVSGSGTATAASLGQVAVPELRTNGYSPRLAGAVAAAAGSLSGIIPPSIILILYGVATETPVGDLFAAAIIPGLLVTAVFVVVMAVYLARSGIDPAALRPAEDTLPRIPRRRLVVSLTVSGLIVLVVFGGIYSGTVTPTEAGAVGAFTAFLAALVLGKVSSRFLSTSLVETVKVTVMVMLILIGAQVFGRFVSLSLIPRRLIDALEPIVETPALMLAILALVFFVLFMFIEGAAVILMSVPVVLPIIEVMGVDVLWFGVFIAVIASVGLITPPVGLSVYAVSGATGISAGAIFRPALVFAAAAAIVVCGLLVLFPGLATWLPGAGT</sequence>
<dbReference type="PANTHER" id="PTHR33362:SF5">
    <property type="entry name" value="C4-DICARBOXYLATE TRAP TRANSPORTER LARGE PERMEASE PROTEIN DCTM"/>
    <property type="match status" value="1"/>
</dbReference>
<keyword evidence="5 7" id="KW-1133">Transmembrane helix</keyword>
<evidence type="ECO:0000256" key="1">
    <source>
        <dbReference type="ARBA" id="ARBA00004429"/>
    </source>
</evidence>
<evidence type="ECO:0000256" key="5">
    <source>
        <dbReference type="ARBA" id="ARBA00022989"/>
    </source>
</evidence>
<dbReference type="Pfam" id="PF06808">
    <property type="entry name" value="DctM"/>
    <property type="match status" value="1"/>
</dbReference>
<feature type="transmembrane region" description="Helical" evidence="7">
    <location>
        <begin position="57"/>
        <end position="78"/>
    </location>
</feature>
<feature type="transmembrane region" description="Helical" evidence="7">
    <location>
        <begin position="224"/>
        <end position="246"/>
    </location>
</feature>
<accession>A0ABP5HI00</accession>
<dbReference type="PIRSF" id="PIRSF006066">
    <property type="entry name" value="HI0050"/>
    <property type="match status" value="1"/>
</dbReference>
<keyword evidence="2" id="KW-1003">Cell membrane</keyword>
<feature type="transmembrane region" description="Helical" evidence="7">
    <location>
        <begin position="141"/>
        <end position="165"/>
    </location>
</feature>
<feature type="transmembrane region" description="Helical" evidence="7">
    <location>
        <begin position="177"/>
        <end position="200"/>
    </location>
</feature>
<feature type="transmembrane region" description="Helical" evidence="7">
    <location>
        <begin position="411"/>
        <end position="432"/>
    </location>
</feature>
<dbReference type="Proteomes" id="UP001501480">
    <property type="component" value="Unassembled WGS sequence"/>
</dbReference>
<evidence type="ECO:0000259" key="8">
    <source>
        <dbReference type="Pfam" id="PF06808"/>
    </source>
</evidence>
<proteinExistence type="predicted"/>
<evidence type="ECO:0000256" key="6">
    <source>
        <dbReference type="ARBA" id="ARBA00023136"/>
    </source>
</evidence>
<reference evidence="10" key="1">
    <citation type="journal article" date="2019" name="Int. J. Syst. Evol. Microbiol.">
        <title>The Global Catalogue of Microorganisms (GCM) 10K type strain sequencing project: providing services to taxonomists for standard genome sequencing and annotation.</title>
        <authorList>
            <consortium name="The Broad Institute Genomics Platform"/>
            <consortium name="The Broad Institute Genome Sequencing Center for Infectious Disease"/>
            <person name="Wu L."/>
            <person name="Ma J."/>
        </authorList>
    </citation>
    <scope>NUCLEOTIDE SEQUENCE [LARGE SCALE GENOMIC DNA]</scope>
    <source>
        <strain evidence="10">JCM 15749</strain>
    </source>
</reference>
<evidence type="ECO:0000256" key="4">
    <source>
        <dbReference type="ARBA" id="ARBA00022692"/>
    </source>
</evidence>
<feature type="transmembrane region" description="Helical" evidence="7">
    <location>
        <begin position="252"/>
        <end position="270"/>
    </location>
</feature>
<feature type="domain" description="TRAP C4-dicarboxylate transport system permease DctM subunit" evidence="8">
    <location>
        <begin position="12"/>
        <end position="422"/>
    </location>
</feature>
<keyword evidence="4 7" id="KW-0812">Transmembrane</keyword>
<feature type="transmembrane region" description="Helical" evidence="7">
    <location>
        <begin position="324"/>
        <end position="348"/>
    </location>
</feature>
<gene>
    <name evidence="9" type="ORF">GCM10009821_10890</name>
</gene>
<feature type="transmembrane region" description="Helical" evidence="7">
    <location>
        <begin position="282"/>
        <end position="304"/>
    </location>
</feature>
<keyword evidence="3" id="KW-0997">Cell inner membrane</keyword>
<dbReference type="RefSeq" id="WP_344325523.1">
    <property type="nucleotide sequence ID" value="NZ_BAAAPY010000002.1"/>
</dbReference>
<evidence type="ECO:0000256" key="3">
    <source>
        <dbReference type="ARBA" id="ARBA00022519"/>
    </source>
</evidence>
<dbReference type="InterPro" id="IPR004681">
    <property type="entry name" value="TRAP_DctM"/>
</dbReference>
<comment type="caution">
    <text evidence="9">The sequence shown here is derived from an EMBL/GenBank/DDBJ whole genome shotgun (WGS) entry which is preliminary data.</text>
</comment>
<dbReference type="EMBL" id="BAAAPY010000002">
    <property type="protein sequence ID" value="GAA2074129.1"/>
    <property type="molecule type" value="Genomic_DNA"/>
</dbReference>
<name>A0ABP5HI00_9ACTN</name>
<keyword evidence="6 7" id="KW-0472">Membrane</keyword>
<dbReference type="PANTHER" id="PTHR33362">
    <property type="entry name" value="SIALIC ACID TRAP TRANSPORTER PERMEASE PROTEIN SIAT-RELATED"/>
    <property type="match status" value="1"/>
</dbReference>
<dbReference type="InterPro" id="IPR010656">
    <property type="entry name" value="DctM"/>
</dbReference>
<feature type="transmembrane region" description="Helical" evidence="7">
    <location>
        <begin position="30"/>
        <end position="50"/>
    </location>
</feature>
<evidence type="ECO:0000313" key="9">
    <source>
        <dbReference type="EMBL" id="GAA2074129.1"/>
    </source>
</evidence>
<evidence type="ECO:0000256" key="2">
    <source>
        <dbReference type="ARBA" id="ARBA00022475"/>
    </source>
</evidence>
<organism evidence="9 10">
    <name type="scientific">Aeromicrobium halocynthiae</name>
    <dbReference type="NCBI Taxonomy" id="560557"/>
    <lineage>
        <taxon>Bacteria</taxon>
        <taxon>Bacillati</taxon>
        <taxon>Actinomycetota</taxon>
        <taxon>Actinomycetes</taxon>
        <taxon>Propionibacteriales</taxon>
        <taxon>Nocardioidaceae</taxon>
        <taxon>Aeromicrobium</taxon>
    </lineage>
</organism>
<keyword evidence="10" id="KW-1185">Reference proteome</keyword>